<evidence type="ECO:0000256" key="6">
    <source>
        <dbReference type="ARBA" id="ARBA00022837"/>
    </source>
</evidence>
<dbReference type="Gene3D" id="3.40.720.10">
    <property type="entry name" value="Alkaline Phosphatase, subunit A"/>
    <property type="match status" value="1"/>
</dbReference>
<dbReference type="Proteomes" id="UP001215398">
    <property type="component" value="Unassembled WGS sequence"/>
</dbReference>
<proteinExistence type="inferred from homology"/>
<dbReference type="InterPro" id="IPR000917">
    <property type="entry name" value="Sulfatase_N"/>
</dbReference>
<protein>
    <submittedName>
        <fullName evidence="8">Sulfatase</fullName>
    </submittedName>
</protein>
<reference evidence="8 9" key="1">
    <citation type="submission" date="2023-01" db="EMBL/GenBank/DDBJ databases">
        <title>Exploring GABA producing Bacteroides strains toward improving mental health.</title>
        <authorList>
            <person name="Yousuf B."/>
            <person name="Bouhlel N.E."/>
            <person name="Mottawea W."/>
            <person name="Hammami R."/>
        </authorList>
    </citation>
    <scope>NUCLEOTIDE SEQUENCE [LARGE SCALE GENOMIC DNA]</scope>
    <source>
        <strain evidence="8 9">UO.H1054</strain>
    </source>
</reference>
<comment type="cofactor">
    <cofactor evidence="1">
        <name>Ca(2+)</name>
        <dbReference type="ChEBI" id="CHEBI:29108"/>
    </cofactor>
</comment>
<dbReference type="EMBL" id="JAQPYS010000026">
    <property type="protein sequence ID" value="MDC7135339.1"/>
    <property type="molecule type" value="Genomic_DNA"/>
</dbReference>
<evidence type="ECO:0000313" key="8">
    <source>
        <dbReference type="EMBL" id="MDC7135339.1"/>
    </source>
</evidence>
<dbReference type="SUPFAM" id="SSF53649">
    <property type="entry name" value="Alkaline phosphatase-like"/>
    <property type="match status" value="1"/>
</dbReference>
<dbReference type="CDD" id="cd16030">
    <property type="entry name" value="iduronate-2-sulfatase"/>
    <property type="match status" value="1"/>
</dbReference>
<dbReference type="Pfam" id="PF00884">
    <property type="entry name" value="Sulfatase"/>
    <property type="match status" value="1"/>
</dbReference>
<feature type="domain" description="Sulfatase N-terminal" evidence="7">
    <location>
        <begin position="32"/>
        <end position="397"/>
    </location>
</feature>
<evidence type="ECO:0000259" key="7">
    <source>
        <dbReference type="Pfam" id="PF00884"/>
    </source>
</evidence>
<dbReference type="PANTHER" id="PTHR45953">
    <property type="entry name" value="IDURONATE 2-SULFATASE"/>
    <property type="match status" value="1"/>
</dbReference>
<name>A0ABT5H4E1_9BACE</name>
<evidence type="ECO:0000313" key="9">
    <source>
        <dbReference type="Proteomes" id="UP001215398"/>
    </source>
</evidence>
<dbReference type="PANTHER" id="PTHR45953:SF1">
    <property type="entry name" value="IDURONATE 2-SULFATASE"/>
    <property type="match status" value="1"/>
</dbReference>
<comment type="similarity">
    <text evidence="2">Belongs to the sulfatase family.</text>
</comment>
<keyword evidence="9" id="KW-1185">Reference proteome</keyword>
<organism evidence="8 9">
    <name type="scientific">Bacteroides zhangwenhongii</name>
    <dbReference type="NCBI Taxonomy" id="2650157"/>
    <lineage>
        <taxon>Bacteria</taxon>
        <taxon>Pseudomonadati</taxon>
        <taxon>Bacteroidota</taxon>
        <taxon>Bacteroidia</taxon>
        <taxon>Bacteroidales</taxon>
        <taxon>Bacteroidaceae</taxon>
        <taxon>Bacteroides</taxon>
    </lineage>
</organism>
<comment type="caution">
    <text evidence="8">The sequence shown here is derived from an EMBL/GenBank/DDBJ whole genome shotgun (WGS) entry which is preliminary data.</text>
</comment>
<keyword evidence="6" id="KW-0106">Calcium</keyword>
<keyword evidence="3" id="KW-0479">Metal-binding</keyword>
<keyword evidence="4" id="KW-0732">Signal</keyword>
<evidence type="ECO:0000256" key="5">
    <source>
        <dbReference type="ARBA" id="ARBA00022801"/>
    </source>
</evidence>
<evidence type="ECO:0000256" key="2">
    <source>
        <dbReference type="ARBA" id="ARBA00008779"/>
    </source>
</evidence>
<sequence length="497" mass="57014">MKKNNIVYISAWLLTLPAYGSSQQNENIQKRPNVLFICIDDLRQELGCYGSVVKTPNLDKLAENGSLFFHHYVQIPTSGASRASMLTGRLPRKEQDLSNEACKINLSSKKEQEQPETMFHHLRRNGYYTVGIGKISHYPDGYLYGYTHPKSSRLELPYSWDEMLFDSGKWETGWNAFFGYADGSNRQSRNKQVPPYECADVSDDSYPDGLTANLAIKKMRELSGQEKPFCLAVGFFKPHLPFTAPKKYWDLYDEKTIPLSPVPQIPEGTHRFALHNSNEFNGYLKGDEKVSLDKSASDNYSRKLRHAYFACISYVDAQVGKILDELERLGEKDNTIVIVWGDHGWHLGDQRVWGKHTLMDVSLRSTLIVRAPSACKAVKNYRIVSAVDIYPTLMELCNLSIPEGMDGHSFVELLENPNQSLWSDAAYSYFNNGISVRVPNYRLTRYWHKGECVTELYNYRLKGMEKKNIFSTEKKAIVDELIDVLERKYNFFHKAKP</sequence>
<gene>
    <name evidence="8" type="ORF">PQG98_03140</name>
</gene>
<dbReference type="InterPro" id="IPR017850">
    <property type="entry name" value="Alkaline_phosphatase_core_sf"/>
</dbReference>
<dbReference type="RefSeq" id="WP_272719640.1">
    <property type="nucleotide sequence ID" value="NZ_JAQPYS010000026.1"/>
</dbReference>
<accession>A0ABT5H4E1</accession>
<keyword evidence="5" id="KW-0378">Hydrolase</keyword>
<evidence type="ECO:0000256" key="1">
    <source>
        <dbReference type="ARBA" id="ARBA00001913"/>
    </source>
</evidence>
<dbReference type="InterPro" id="IPR035874">
    <property type="entry name" value="IDS"/>
</dbReference>
<evidence type="ECO:0000256" key="3">
    <source>
        <dbReference type="ARBA" id="ARBA00022723"/>
    </source>
</evidence>
<evidence type="ECO:0000256" key="4">
    <source>
        <dbReference type="ARBA" id="ARBA00022729"/>
    </source>
</evidence>